<sequence>MHFLNILIPLLAATSAVIALPNTPEAASELEILRRAIENLERRLSNMENAANIERRNVNAFAAMERRVKSVERRANGCCPAPPTCIEGCHNQFGSANCPDFKNPSLTAIKECEDDLKGCIEDCD</sequence>
<keyword evidence="4" id="KW-1185">Reference proteome</keyword>
<evidence type="ECO:0000256" key="2">
    <source>
        <dbReference type="SAM" id="SignalP"/>
    </source>
</evidence>
<organism evidence="3 4">
    <name type="scientific">Orbilia ellipsospora</name>
    <dbReference type="NCBI Taxonomy" id="2528407"/>
    <lineage>
        <taxon>Eukaryota</taxon>
        <taxon>Fungi</taxon>
        <taxon>Dikarya</taxon>
        <taxon>Ascomycota</taxon>
        <taxon>Pezizomycotina</taxon>
        <taxon>Orbiliomycetes</taxon>
        <taxon>Orbiliales</taxon>
        <taxon>Orbiliaceae</taxon>
        <taxon>Orbilia</taxon>
    </lineage>
</organism>
<keyword evidence="1" id="KW-0175">Coiled coil</keyword>
<reference evidence="3 4" key="1">
    <citation type="submission" date="2019-10" db="EMBL/GenBank/DDBJ databases">
        <authorList>
            <person name="Palmer J.M."/>
        </authorList>
    </citation>
    <scope>NUCLEOTIDE SEQUENCE [LARGE SCALE GENOMIC DNA]</scope>
    <source>
        <strain evidence="3 4">TWF694</strain>
    </source>
</reference>
<gene>
    <name evidence="3" type="ORF">TWF694_006598</name>
</gene>
<proteinExistence type="predicted"/>
<name>A0AAV9XLI5_9PEZI</name>
<evidence type="ECO:0000313" key="3">
    <source>
        <dbReference type="EMBL" id="KAK6542655.1"/>
    </source>
</evidence>
<dbReference type="EMBL" id="JAVHJO010000002">
    <property type="protein sequence ID" value="KAK6542655.1"/>
    <property type="molecule type" value="Genomic_DNA"/>
</dbReference>
<evidence type="ECO:0000313" key="4">
    <source>
        <dbReference type="Proteomes" id="UP001365542"/>
    </source>
</evidence>
<feature type="signal peptide" evidence="2">
    <location>
        <begin position="1"/>
        <end position="19"/>
    </location>
</feature>
<dbReference type="AlphaFoldDB" id="A0AAV9XLI5"/>
<dbReference type="Proteomes" id="UP001365542">
    <property type="component" value="Unassembled WGS sequence"/>
</dbReference>
<feature type="coiled-coil region" evidence="1">
    <location>
        <begin position="23"/>
        <end position="57"/>
    </location>
</feature>
<keyword evidence="2" id="KW-0732">Signal</keyword>
<comment type="caution">
    <text evidence="3">The sequence shown here is derived from an EMBL/GenBank/DDBJ whole genome shotgun (WGS) entry which is preliminary data.</text>
</comment>
<accession>A0AAV9XLI5</accession>
<evidence type="ECO:0000256" key="1">
    <source>
        <dbReference type="SAM" id="Coils"/>
    </source>
</evidence>
<feature type="chain" id="PRO_5043519228" evidence="2">
    <location>
        <begin position="20"/>
        <end position="124"/>
    </location>
</feature>
<protein>
    <submittedName>
        <fullName evidence="3">Uncharacterized protein</fullName>
    </submittedName>
</protein>